<dbReference type="GO" id="GO:0019905">
    <property type="term" value="F:syntaxin binding"/>
    <property type="evidence" value="ECO:0007669"/>
    <property type="project" value="InterPro"/>
</dbReference>
<accession>A0A9P8I7G6</accession>
<evidence type="ECO:0000313" key="5">
    <source>
        <dbReference type="Proteomes" id="UP000698800"/>
    </source>
</evidence>
<feature type="region of interest" description="Disordered" evidence="3">
    <location>
        <begin position="1"/>
        <end position="107"/>
    </location>
</feature>
<comment type="caution">
    <text evidence="4">The sequence shown here is derived from an EMBL/GenBank/DDBJ whole genome shotgun (WGS) entry which is preliminary data.</text>
</comment>
<feature type="compositionally biased region" description="Acidic residues" evidence="3">
    <location>
        <begin position="593"/>
        <end position="629"/>
    </location>
</feature>
<dbReference type="PANTHER" id="PTHR16127">
    <property type="entry name" value="TAXILIN"/>
    <property type="match status" value="1"/>
</dbReference>
<name>A0A9P8I7G6_9PEZI</name>
<dbReference type="InterPro" id="IPR026183">
    <property type="entry name" value="Taxilin_fam"/>
</dbReference>
<sequence length="670" mass="75017">MATVSAQQQASLTSSRSSSVVNGTSGHSQSHTGHASGHHASTQSDAQSSNGAHSNGTTASAPKKTGSKAKKNAPDPSEVPKLLAAKISQLESDQAGEKEEEAEIDREVKKANRDLASLLSTAESPLSRFETIQKRYTELLSDMKRLERDYQKSKKRADQLQKEKDAGKSELNKTVSIKDKLEKLCRELQKENKKIKEEQKRLEETEKRQRLILAANLDGMAGEVNDVVSQREDTGLHKLNVETDELFKQKFKSFIDQYELRELHFHSLLRTKELEVQYNMAKFEAQKKAAEQEAARSRALSAQVSTFSQTESELRNQLNIYVEKFKQVRDDFREEHLQSLSAEIAERLTAVLTLVALRNRSNPALEEDYISALSTCTCTGCPLSKSYNASAPMAGPALSDETRPCNLEDELGITTNQVSEESLPASIQPRDILRAEQRRIARERKRLGKTRLVDAAVTESESRIEVELLDEMSAYFSRDLKSMTDARLPGPSSVEDPPPARSVPEVEDTLNNSNDLFLTFRKEMEEMSKKTKRLEKENIQLTRKHDLTNRNILEMAEAGAKSKEEIDMLKKKNAKLENLCRALQRERRGYEPETTELEGDEEGTESDYDYEDDEEGSEEEGDYDDDTEEEALHPSEGAPPTFGPVPPPPPSTTQTIVNGKTSSGINGVKH</sequence>
<dbReference type="Pfam" id="PF09728">
    <property type="entry name" value="Taxilin"/>
    <property type="match status" value="2"/>
</dbReference>
<feature type="coiled-coil region" evidence="2">
    <location>
        <begin position="517"/>
        <end position="586"/>
    </location>
</feature>
<evidence type="ECO:0000256" key="2">
    <source>
        <dbReference type="SAM" id="Coils"/>
    </source>
</evidence>
<organism evidence="4 5">
    <name type="scientific">Glutinoglossum americanum</name>
    <dbReference type="NCBI Taxonomy" id="1670608"/>
    <lineage>
        <taxon>Eukaryota</taxon>
        <taxon>Fungi</taxon>
        <taxon>Dikarya</taxon>
        <taxon>Ascomycota</taxon>
        <taxon>Pezizomycotina</taxon>
        <taxon>Geoglossomycetes</taxon>
        <taxon>Geoglossales</taxon>
        <taxon>Geoglossaceae</taxon>
        <taxon>Glutinoglossum</taxon>
    </lineage>
</organism>
<feature type="compositionally biased region" description="Polar residues" evidence="3">
    <location>
        <begin position="43"/>
        <end position="60"/>
    </location>
</feature>
<feature type="compositionally biased region" description="Pro residues" evidence="3">
    <location>
        <begin position="641"/>
        <end position="651"/>
    </location>
</feature>
<dbReference type="PANTHER" id="PTHR16127:SF13">
    <property type="entry name" value="GH01188P"/>
    <property type="match status" value="1"/>
</dbReference>
<dbReference type="Proteomes" id="UP000698800">
    <property type="component" value="Unassembled WGS sequence"/>
</dbReference>
<feature type="compositionally biased region" description="Low complexity" evidence="3">
    <location>
        <begin position="1"/>
        <end position="42"/>
    </location>
</feature>
<feature type="compositionally biased region" description="Polar residues" evidence="3">
    <location>
        <begin position="656"/>
        <end position="670"/>
    </location>
</feature>
<keyword evidence="2" id="KW-0175">Coiled coil</keyword>
<evidence type="ECO:0000256" key="1">
    <source>
        <dbReference type="ARBA" id="ARBA00009550"/>
    </source>
</evidence>
<gene>
    <name evidence="4" type="ORF">FGG08_003355</name>
</gene>
<evidence type="ECO:0000313" key="4">
    <source>
        <dbReference type="EMBL" id="KAH0542233.1"/>
    </source>
</evidence>
<dbReference type="EMBL" id="JAGHQL010000058">
    <property type="protein sequence ID" value="KAH0542233.1"/>
    <property type="molecule type" value="Genomic_DNA"/>
</dbReference>
<proteinExistence type="inferred from homology"/>
<dbReference type="AlphaFoldDB" id="A0A9P8I7G6"/>
<feature type="region of interest" description="Disordered" evidence="3">
    <location>
        <begin position="486"/>
        <end position="507"/>
    </location>
</feature>
<feature type="region of interest" description="Disordered" evidence="3">
    <location>
        <begin position="587"/>
        <end position="670"/>
    </location>
</feature>
<evidence type="ECO:0000256" key="3">
    <source>
        <dbReference type="SAM" id="MobiDB-lite"/>
    </source>
</evidence>
<dbReference type="OrthoDB" id="425555at2759"/>
<keyword evidence="5" id="KW-1185">Reference proteome</keyword>
<comment type="similarity">
    <text evidence="1">Belongs to the taxilin family.</text>
</comment>
<evidence type="ECO:0008006" key="6">
    <source>
        <dbReference type="Google" id="ProtNLM"/>
    </source>
</evidence>
<reference evidence="4" key="1">
    <citation type="submission" date="2021-03" db="EMBL/GenBank/DDBJ databases">
        <title>Comparative genomics and phylogenomic investigation of the class Geoglossomycetes provide insights into ecological specialization and systematics.</title>
        <authorList>
            <person name="Melie T."/>
            <person name="Pirro S."/>
            <person name="Miller A.N."/>
            <person name="Quandt A."/>
        </authorList>
    </citation>
    <scope>NUCLEOTIDE SEQUENCE</scope>
    <source>
        <strain evidence="4">GBOQ0MN5Z8</strain>
    </source>
</reference>
<feature type="region of interest" description="Disordered" evidence="3">
    <location>
        <begin position="150"/>
        <end position="171"/>
    </location>
</feature>
<protein>
    <recommendedName>
        <fullName evidence="6">Alpha-taxilin</fullName>
    </recommendedName>
</protein>